<evidence type="ECO:0000313" key="2">
    <source>
        <dbReference type="EMBL" id="KAK3747803.1"/>
    </source>
</evidence>
<protein>
    <submittedName>
        <fullName evidence="2">Uncharacterized protein</fullName>
    </submittedName>
</protein>
<comment type="caution">
    <text evidence="2">The sequence shown here is derived from an EMBL/GenBank/DDBJ whole genome shotgun (WGS) entry which is preliminary data.</text>
</comment>
<accession>A0AAE0YJN2</accession>
<dbReference type="EMBL" id="JAWDGP010006072">
    <property type="protein sequence ID" value="KAK3747803.1"/>
    <property type="molecule type" value="Genomic_DNA"/>
</dbReference>
<name>A0AAE0YJN2_9GAST</name>
<gene>
    <name evidence="2" type="ORF">RRG08_057347</name>
</gene>
<reference evidence="2" key="1">
    <citation type="journal article" date="2023" name="G3 (Bethesda)">
        <title>A reference genome for the long-term kleptoplast-retaining sea slug Elysia crispata morphotype clarki.</title>
        <authorList>
            <person name="Eastman K.E."/>
            <person name="Pendleton A.L."/>
            <person name="Shaikh M.A."/>
            <person name="Suttiyut T."/>
            <person name="Ogas R."/>
            <person name="Tomko P."/>
            <person name="Gavelis G."/>
            <person name="Widhalm J.R."/>
            <person name="Wisecaver J.H."/>
        </authorList>
    </citation>
    <scope>NUCLEOTIDE SEQUENCE</scope>
    <source>
        <strain evidence="2">ECLA1</strain>
    </source>
</reference>
<sequence length="194" mass="21481">MLPPKTLSKPSFRNQFEGLRLPQFCSLPHPPNGNEGGVVRGARSTPQRGGRETRGSGEARQYLLALLGGVVAASRNPPMKLPQTSFLFPCGCPPSRRRRDSFHLCGGLCPLRRKKKGRRRDPFLLLVSKKEDGPRLSLQTEQSAKGAFCCHPPGCPLLFPPKATRGWSAPRDPRERNLESILCQHARNPPFGRV</sequence>
<evidence type="ECO:0000313" key="3">
    <source>
        <dbReference type="Proteomes" id="UP001283361"/>
    </source>
</evidence>
<feature type="region of interest" description="Disordered" evidence="1">
    <location>
        <begin position="28"/>
        <end position="57"/>
    </location>
</feature>
<evidence type="ECO:0000256" key="1">
    <source>
        <dbReference type="SAM" id="MobiDB-lite"/>
    </source>
</evidence>
<keyword evidence="3" id="KW-1185">Reference proteome</keyword>
<dbReference type="AlphaFoldDB" id="A0AAE0YJN2"/>
<proteinExistence type="predicted"/>
<organism evidence="2 3">
    <name type="scientific">Elysia crispata</name>
    <name type="common">lettuce slug</name>
    <dbReference type="NCBI Taxonomy" id="231223"/>
    <lineage>
        <taxon>Eukaryota</taxon>
        <taxon>Metazoa</taxon>
        <taxon>Spiralia</taxon>
        <taxon>Lophotrochozoa</taxon>
        <taxon>Mollusca</taxon>
        <taxon>Gastropoda</taxon>
        <taxon>Heterobranchia</taxon>
        <taxon>Euthyneura</taxon>
        <taxon>Panpulmonata</taxon>
        <taxon>Sacoglossa</taxon>
        <taxon>Placobranchoidea</taxon>
        <taxon>Plakobranchidae</taxon>
        <taxon>Elysia</taxon>
    </lineage>
</organism>
<dbReference type="Proteomes" id="UP001283361">
    <property type="component" value="Unassembled WGS sequence"/>
</dbReference>